<evidence type="ECO:0000259" key="5">
    <source>
        <dbReference type="PROSITE" id="PS51918"/>
    </source>
</evidence>
<dbReference type="CDD" id="cd01335">
    <property type="entry name" value="Radical_SAM"/>
    <property type="match status" value="1"/>
</dbReference>
<protein>
    <recommendedName>
        <fullName evidence="5">Radical SAM core domain-containing protein</fullName>
    </recommendedName>
</protein>
<comment type="caution">
    <text evidence="6">The sequence shown here is derived from an EMBL/GenBank/DDBJ whole genome shotgun (WGS) entry which is preliminary data.</text>
</comment>
<evidence type="ECO:0000256" key="4">
    <source>
        <dbReference type="ARBA" id="ARBA00023014"/>
    </source>
</evidence>
<evidence type="ECO:0000313" key="6">
    <source>
        <dbReference type="EMBL" id="KIR66468.1"/>
    </source>
</evidence>
<dbReference type="AlphaFoldDB" id="A0A0D0W0Y6"/>
<dbReference type="EMBL" id="JXSX01000001">
    <property type="protein sequence ID" value="KIR66468.1"/>
    <property type="molecule type" value="Genomic_DNA"/>
</dbReference>
<feature type="domain" description="Radical SAM core" evidence="5">
    <location>
        <begin position="49"/>
        <end position="283"/>
    </location>
</feature>
<evidence type="ECO:0000256" key="1">
    <source>
        <dbReference type="ARBA" id="ARBA00022691"/>
    </source>
</evidence>
<dbReference type="GO" id="GO:0003824">
    <property type="term" value="F:catalytic activity"/>
    <property type="evidence" value="ECO:0007669"/>
    <property type="project" value="InterPro"/>
</dbReference>
<dbReference type="Proteomes" id="UP000032254">
    <property type="component" value="Unassembled WGS sequence"/>
</dbReference>
<keyword evidence="2" id="KW-0479">Metal-binding</keyword>
<organism evidence="6 7">
    <name type="scientific">Micromonospora haikouensis</name>
    <dbReference type="NCBI Taxonomy" id="686309"/>
    <lineage>
        <taxon>Bacteria</taxon>
        <taxon>Bacillati</taxon>
        <taxon>Actinomycetota</taxon>
        <taxon>Actinomycetes</taxon>
        <taxon>Micromonosporales</taxon>
        <taxon>Micromonosporaceae</taxon>
        <taxon>Micromonospora</taxon>
    </lineage>
</organism>
<evidence type="ECO:0000256" key="2">
    <source>
        <dbReference type="ARBA" id="ARBA00022723"/>
    </source>
</evidence>
<dbReference type="InterPro" id="IPR058240">
    <property type="entry name" value="rSAM_sf"/>
</dbReference>
<accession>A0A0D0W0Y6</accession>
<dbReference type="GO" id="GO:0051536">
    <property type="term" value="F:iron-sulfur cluster binding"/>
    <property type="evidence" value="ECO:0007669"/>
    <property type="project" value="UniProtKB-KW"/>
</dbReference>
<dbReference type="GO" id="GO:0046872">
    <property type="term" value="F:metal ion binding"/>
    <property type="evidence" value="ECO:0007669"/>
    <property type="project" value="UniProtKB-KW"/>
</dbReference>
<sequence length="293" mass="32435">MRGRQFRLFTPVRRERLRLPTSLPEFAALRHEANLSDSPLAVAAELGGHWSEHNLAAITHVAACNFRCPYCYVDFAHLSGVDSFVATAAAVVDEFVLLRQSLQASGRGLSLLRLSGGEPLLAPALVLGVLRELRRRELLGSTVLKVESNVSALPYAWRESAVRLTADDTAELPRVKLHTTLHFPPGARLWPAIRNGVEFAVGLGFDVYPAVGANDWSVADLERLHGELAAISPGLPARLAVRPFHLDYPVLADRRLLPRPREVDAPSVLWEKILLRRSGARYLERPRHLVPLT</sequence>
<evidence type="ECO:0000256" key="3">
    <source>
        <dbReference type="ARBA" id="ARBA00023004"/>
    </source>
</evidence>
<evidence type="ECO:0000313" key="7">
    <source>
        <dbReference type="Proteomes" id="UP000032254"/>
    </source>
</evidence>
<name>A0A0D0W0Y6_9ACTN</name>
<dbReference type="Gene3D" id="3.20.20.70">
    <property type="entry name" value="Aldolase class I"/>
    <property type="match status" value="1"/>
</dbReference>
<proteinExistence type="predicted"/>
<dbReference type="PROSITE" id="PS51918">
    <property type="entry name" value="RADICAL_SAM"/>
    <property type="match status" value="1"/>
</dbReference>
<dbReference type="InterPro" id="IPR007197">
    <property type="entry name" value="rSAM"/>
</dbReference>
<dbReference type="SUPFAM" id="SSF102114">
    <property type="entry name" value="Radical SAM enzymes"/>
    <property type="match status" value="1"/>
</dbReference>
<keyword evidence="3" id="KW-0408">Iron</keyword>
<dbReference type="SFLD" id="SFLDS00029">
    <property type="entry name" value="Radical_SAM"/>
    <property type="match status" value="1"/>
</dbReference>
<keyword evidence="1" id="KW-0949">S-adenosyl-L-methionine</keyword>
<dbReference type="InterPro" id="IPR013785">
    <property type="entry name" value="Aldolase_TIM"/>
</dbReference>
<dbReference type="PATRIC" id="fig|47853.6.peg.3274"/>
<reference evidence="6 7" key="1">
    <citation type="submission" date="2015-01" db="EMBL/GenBank/DDBJ databases">
        <title>Sequencing and annotation of Micromonospora carbonacea strain JXNU-1 genome.</title>
        <authorList>
            <person name="Long Z."/>
            <person name="Huang Y."/>
            <person name="Jiang Y."/>
        </authorList>
    </citation>
    <scope>NUCLEOTIDE SEQUENCE [LARGE SCALE GENOMIC DNA]</scope>
    <source>
        <strain evidence="6 7">JXNU-1</strain>
    </source>
</reference>
<keyword evidence="7" id="KW-1185">Reference proteome</keyword>
<gene>
    <name evidence="6" type="ORF">TK50_15505</name>
</gene>
<keyword evidence="4" id="KW-0411">Iron-sulfur</keyword>